<dbReference type="KEGG" id="ccro:CMC5_075210"/>
<dbReference type="CDD" id="cd14014">
    <property type="entry name" value="STKc_PknB_like"/>
    <property type="match status" value="1"/>
</dbReference>
<keyword evidence="7" id="KW-0812">Transmembrane</keyword>
<evidence type="ECO:0000256" key="5">
    <source>
        <dbReference type="PROSITE-ProRule" id="PRU10141"/>
    </source>
</evidence>
<evidence type="ECO:0000256" key="4">
    <source>
        <dbReference type="ARBA" id="ARBA00022840"/>
    </source>
</evidence>
<evidence type="ECO:0000256" key="2">
    <source>
        <dbReference type="ARBA" id="ARBA00022741"/>
    </source>
</evidence>
<evidence type="ECO:0000313" key="10">
    <source>
        <dbReference type="Proteomes" id="UP000067626"/>
    </source>
</evidence>
<proteinExistence type="predicted"/>
<name>A0A0K1ER39_CHOCO</name>
<dbReference type="InterPro" id="IPR008271">
    <property type="entry name" value="Ser/Thr_kinase_AS"/>
</dbReference>
<dbReference type="EC" id="2.7.11.1" evidence="9"/>
<gene>
    <name evidence="9" type="ORF">CMC5_075210</name>
</gene>
<dbReference type="InterPro" id="IPR011009">
    <property type="entry name" value="Kinase-like_dom_sf"/>
</dbReference>
<dbReference type="Proteomes" id="UP000067626">
    <property type="component" value="Chromosome"/>
</dbReference>
<dbReference type="STRING" id="52.CMC5_075210"/>
<evidence type="ECO:0000256" key="6">
    <source>
        <dbReference type="SAM" id="MobiDB-lite"/>
    </source>
</evidence>
<feature type="compositionally biased region" description="Low complexity" evidence="6">
    <location>
        <begin position="63"/>
        <end position="72"/>
    </location>
</feature>
<dbReference type="PATRIC" id="fig|52.7.peg.8268"/>
<dbReference type="PROSITE" id="PS50011">
    <property type="entry name" value="PROTEIN_KINASE_DOM"/>
    <property type="match status" value="1"/>
</dbReference>
<evidence type="ECO:0000256" key="7">
    <source>
        <dbReference type="SAM" id="Phobius"/>
    </source>
</evidence>
<dbReference type="OrthoDB" id="9801841at2"/>
<organism evidence="9 10">
    <name type="scientific">Chondromyces crocatus</name>
    <dbReference type="NCBI Taxonomy" id="52"/>
    <lineage>
        <taxon>Bacteria</taxon>
        <taxon>Pseudomonadati</taxon>
        <taxon>Myxococcota</taxon>
        <taxon>Polyangia</taxon>
        <taxon>Polyangiales</taxon>
        <taxon>Polyangiaceae</taxon>
        <taxon>Chondromyces</taxon>
    </lineage>
</organism>
<dbReference type="SMART" id="SM00220">
    <property type="entry name" value="S_TKc"/>
    <property type="match status" value="1"/>
</dbReference>
<dbReference type="Gene3D" id="1.10.510.10">
    <property type="entry name" value="Transferase(Phosphotransferase) domain 1"/>
    <property type="match status" value="1"/>
</dbReference>
<feature type="transmembrane region" description="Helical" evidence="7">
    <location>
        <begin position="421"/>
        <end position="442"/>
    </location>
</feature>
<sequence>MSTAPYSGHTALGATVDAPTLTDTSRSTPGGAPPTLASASKSEAPSTGSSASSPPPRSGEFPTTSTASRTTTLPRVEGDQGALRLISDVRERYQPLKVLGAGGMGEVVLVHDNDIARKVAVKRLLSDDHSPSTLARFVDEIRTVGRLEHPSIVPIHDVGVDADGRYYFVMKFVEGETLESIITRLAAGDPAYLRKYTVERRAEIFMALLQALAYAHAHGVVHRDVKPANVMVGRYGEVMLMDWGIAKPIAAVRDLAATAEVTLGEAGTSERGRMYATRVGALVGTPAYMSPEQARGDNDRIDARSDLYSAAVLFHEFLTLRHYLEGKQTVDQMITSIIAEEITYLKLIAFPPAGAERAPAELVHFISGALVRDPAQRYQTATEMVDALQAIIEGRMNVQCHITLQKRLLREAARFVDRHSFIAMLCLFGVLAAVIFSGIQLMRMVAA</sequence>
<dbReference type="PANTHER" id="PTHR43289">
    <property type="entry name" value="MITOGEN-ACTIVATED PROTEIN KINASE KINASE KINASE 20-RELATED"/>
    <property type="match status" value="1"/>
</dbReference>
<feature type="compositionally biased region" description="Low complexity" evidence="6">
    <location>
        <begin position="38"/>
        <end position="52"/>
    </location>
</feature>
<evidence type="ECO:0000259" key="8">
    <source>
        <dbReference type="PROSITE" id="PS50011"/>
    </source>
</evidence>
<dbReference type="InterPro" id="IPR017441">
    <property type="entry name" value="Protein_kinase_ATP_BS"/>
</dbReference>
<dbReference type="SUPFAM" id="SSF56112">
    <property type="entry name" value="Protein kinase-like (PK-like)"/>
    <property type="match status" value="1"/>
</dbReference>
<keyword evidence="7" id="KW-1133">Transmembrane helix</keyword>
<dbReference type="InterPro" id="IPR000719">
    <property type="entry name" value="Prot_kinase_dom"/>
</dbReference>
<dbReference type="GO" id="GO:0005524">
    <property type="term" value="F:ATP binding"/>
    <property type="evidence" value="ECO:0007669"/>
    <property type="project" value="UniProtKB-UniRule"/>
</dbReference>
<keyword evidence="2 5" id="KW-0547">Nucleotide-binding</keyword>
<keyword evidence="7" id="KW-0472">Membrane</keyword>
<dbReference type="AlphaFoldDB" id="A0A0K1ER39"/>
<dbReference type="Gene3D" id="3.30.200.20">
    <property type="entry name" value="Phosphorylase Kinase, domain 1"/>
    <property type="match status" value="1"/>
</dbReference>
<evidence type="ECO:0000313" key="9">
    <source>
        <dbReference type="EMBL" id="AKT43289.1"/>
    </source>
</evidence>
<keyword evidence="1 9" id="KW-0808">Transferase</keyword>
<dbReference type="Pfam" id="PF00069">
    <property type="entry name" value="Pkinase"/>
    <property type="match status" value="1"/>
</dbReference>
<dbReference type="PROSITE" id="PS00108">
    <property type="entry name" value="PROTEIN_KINASE_ST"/>
    <property type="match status" value="1"/>
</dbReference>
<evidence type="ECO:0000256" key="3">
    <source>
        <dbReference type="ARBA" id="ARBA00022777"/>
    </source>
</evidence>
<dbReference type="PROSITE" id="PS00107">
    <property type="entry name" value="PROTEIN_KINASE_ATP"/>
    <property type="match status" value="1"/>
</dbReference>
<protein>
    <submittedName>
        <fullName evidence="9">Protein kinase</fullName>
        <ecNumber evidence="9">2.7.11.1</ecNumber>
    </submittedName>
</protein>
<feature type="domain" description="Protein kinase" evidence="8">
    <location>
        <begin position="93"/>
        <end position="392"/>
    </location>
</feature>
<feature type="binding site" evidence="5">
    <location>
        <position position="122"/>
    </location>
    <ligand>
        <name>ATP</name>
        <dbReference type="ChEBI" id="CHEBI:30616"/>
    </ligand>
</feature>
<keyword evidence="10" id="KW-1185">Reference proteome</keyword>
<evidence type="ECO:0000256" key="1">
    <source>
        <dbReference type="ARBA" id="ARBA00022679"/>
    </source>
</evidence>
<dbReference type="GO" id="GO:0004674">
    <property type="term" value="F:protein serine/threonine kinase activity"/>
    <property type="evidence" value="ECO:0007669"/>
    <property type="project" value="UniProtKB-EC"/>
</dbReference>
<dbReference type="PANTHER" id="PTHR43289:SF6">
    <property type="entry name" value="SERINE_THREONINE-PROTEIN KINASE NEKL-3"/>
    <property type="match status" value="1"/>
</dbReference>
<keyword evidence="3 9" id="KW-0418">Kinase</keyword>
<accession>A0A0K1ER39</accession>
<feature type="region of interest" description="Disordered" evidence="6">
    <location>
        <begin position="1"/>
        <end position="76"/>
    </location>
</feature>
<dbReference type="EMBL" id="CP012159">
    <property type="protein sequence ID" value="AKT43289.1"/>
    <property type="molecule type" value="Genomic_DNA"/>
</dbReference>
<dbReference type="RefSeq" id="WP_050434779.1">
    <property type="nucleotide sequence ID" value="NZ_CP012159.1"/>
</dbReference>
<reference evidence="9 10" key="1">
    <citation type="submission" date="2015-07" db="EMBL/GenBank/DDBJ databases">
        <title>Genome analysis of myxobacterium Chondromyces crocatus Cm c5 reveals a high potential for natural compound synthesis and the genetic basis for the loss of fruiting body formation.</title>
        <authorList>
            <person name="Zaburannyi N."/>
            <person name="Bunk B."/>
            <person name="Maier J."/>
            <person name="Overmann J."/>
            <person name="Mueller R."/>
        </authorList>
    </citation>
    <scope>NUCLEOTIDE SEQUENCE [LARGE SCALE GENOMIC DNA]</scope>
    <source>
        <strain evidence="9 10">Cm c5</strain>
    </source>
</reference>
<keyword evidence="4 5" id="KW-0067">ATP-binding</keyword>